<organism evidence="1 2">
    <name type="scientific">Nematocida ausubeli (strain ATCC PRA-371 / ERTm2)</name>
    <name type="common">Nematode killer fungus</name>
    <dbReference type="NCBI Taxonomy" id="1913371"/>
    <lineage>
        <taxon>Eukaryota</taxon>
        <taxon>Fungi</taxon>
        <taxon>Fungi incertae sedis</taxon>
        <taxon>Microsporidia</taxon>
        <taxon>Nematocida</taxon>
    </lineage>
</organism>
<name>A0A086J5D6_NEMA1</name>
<dbReference type="EMBL" id="AKIJ01000001">
    <property type="protein sequence ID" value="KFG27354.1"/>
    <property type="molecule type" value="Genomic_DNA"/>
</dbReference>
<proteinExistence type="predicted"/>
<dbReference type="RefSeq" id="XP_052905909.1">
    <property type="nucleotide sequence ID" value="XM_053048084.1"/>
</dbReference>
<dbReference type="HOGENOM" id="CLU_028979_0_0_1"/>
<evidence type="ECO:0000313" key="1">
    <source>
        <dbReference type="EMBL" id="KFG27354.1"/>
    </source>
</evidence>
<reference evidence="1 2" key="1">
    <citation type="journal article" date="2014" name="Genome Announc.">
        <title>Genome Sequence of the Microsporidian Species Nematocida sp1 Strain ERTm6 (ATCC PRA-372).</title>
        <authorList>
            <person name="Bakowski M.A."/>
            <person name="Priest M."/>
            <person name="Young S."/>
            <person name="Cuomo C.A."/>
            <person name="Troemel E.R."/>
        </authorList>
    </citation>
    <scope>NUCLEOTIDE SEQUENCE [LARGE SCALE GENOMIC DNA]</scope>
    <source>
        <strain evidence="1 2">ERTm6</strain>
    </source>
</reference>
<dbReference type="Proteomes" id="UP000054524">
    <property type="component" value="Unassembled WGS sequence"/>
</dbReference>
<keyword evidence="2" id="KW-1185">Reference proteome</keyword>
<accession>A0A086J5D6</accession>
<dbReference type="AlphaFoldDB" id="A0A086J5D6"/>
<comment type="caution">
    <text evidence="1">The sequence shown here is derived from an EMBL/GenBank/DDBJ whole genome shotgun (WGS) entry which is preliminary data.</text>
</comment>
<sequence length="637" mass="72928">MMHTEDTYALIPMEIRRLLKDFLDNYTPSRLSPASTHSPKNSNNLASFLLPMAFNKTIPMHARMVILQSYRYTMNMPSVPQEFVSNVIESIRSETCPNWINEVLTICLAFCVETPQSQSKFQCKKFFKSIQAAYPLAQYKAGMLLVNIINQELSEYFDRDFFTRDLLESSFGIIKNNLAVLMAYAAGYKRIKESKESELSKQKDAGLFTAAESEIDFIFMWLARSDKSALVFPALIFLTESATEAMQSMERKLTFSMIIRKEMNLIAADPENSVIYLRLNHFLEKMLSLSNKCKHITAELEYIDVLMHRIETELSQEIFSAETYSSLAVLKVLARTQIITVNYLSSNRMENLLEKIIVLAYTQYIENPYEELSLCINELFLYLGNLVVYNQNWKEAAITRIMPHIRKYFYVIECKESLLKFLQDILFECTPSVSRALFPSIQIDEIRGKAVTLKHKILFMSILKNLLANAHNSEKVEILVESALVEVAIIIDTTIKPIITASDEQKVLLSKLCQEILLIIANIVIISPLHGVKHEIIKTAIYVFKQAGTHDAFLAFLAYLTNTAYIPNLPQNSPNHMKISQMEITKKSATEWSGFTNIPLETINTIMGILKEWIGKDTVIDFKIKSFLGKIRSTKNK</sequence>
<protein>
    <submittedName>
        <fullName evidence="1">Uncharacterized protein</fullName>
    </submittedName>
</protein>
<evidence type="ECO:0000313" key="2">
    <source>
        <dbReference type="Proteomes" id="UP000054524"/>
    </source>
</evidence>
<dbReference type="GeneID" id="77675405"/>
<gene>
    <name evidence="1" type="ORF">NESG_00432</name>
</gene>